<evidence type="ECO:0000313" key="8">
    <source>
        <dbReference type="EMBL" id="PWN88919.1"/>
    </source>
</evidence>
<name>A0A316YI98_9BASI</name>
<evidence type="ECO:0000256" key="2">
    <source>
        <dbReference type="ARBA" id="ARBA00022559"/>
    </source>
</evidence>
<proteinExistence type="inferred from homology"/>
<evidence type="ECO:0000256" key="5">
    <source>
        <dbReference type="ARBA" id="ARBA00049091"/>
    </source>
</evidence>
<dbReference type="GeneID" id="37043867"/>
<dbReference type="InterPro" id="IPR029760">
    <property type="entry name" value="GPX_CS"/>
</dbReference>
<evidence type="ECO:0000256" key="3">
    <source>
        <dbReference type="ARBA" id="ARBA00022862"/>
    </source>
</evidence>
<dbReference type="STRING" id="215250.A0A316YI98"/>
<dbReference type="RefSeq" id="XP_025376117.1">
    <property type="nucleotide sequence ID" value="XM_025521951.1"/>
</dbReference>
<protein>
    <recommendedName>
        <fullName evidence="7">Glutathione peroxidase</fullName>
    </recommendedName>
</protein>
<dbReference type="EMBL" id="KZ819637">
    <property type="protein sequence ID" value="PWN88919.1"/>
    <property type="molecule type" value="Genomic_DNA"/>
</dbReference>
<dbReference type="PROSITE" id="PS00460">
    <property type="entry name" value="GLUTATHIONE_PEROXID_1"/>
    <property type="match status" value="1"/>
</dbReference>
<dbReference type="InterPro" id="IPR029759">
    <property type="entry name" value="GPX_AS"/>
</dbReference>
<dbReference type="OrthoDB" id="446890at2759"/>
<dbReference type="CDD" id="cd00340">
    <property type="entry name" value="GSH_Peroxidase"/>
    <property type="match status" value="1"/>
</dbReference>
<dbReference type="AlphaFoldDB" id="A0A316YI98"/>
<dbReference type="Proteomes" id="UP000245768">
    <property type="component" value="Unassembled WGS sequence"/>
</dbReference>
<comment type="similarity">
    <text evidence="1 7">Belongs to the glutathione peroxidase family.</text>
</comment>
<evidence type="ECO:0000313" key="9">
    <source>
        <dbReference type="Proteomes" id="UP000245768"/>
    </source>
</evidence>
<evidence type="ECO:0000256" key="1">
    <source>
        <dbReference type="ARBA" id="ARBA00006926"/>
    </source>
</evidence>
<dbReference type="FunCoup" id="A0A316YI98">
    <property type="interactions" value="89"/>
</dbReference>
<organism evidence="8 9">
    <name type="scientific">Acaromyces ingoldii</name>
    <dbReference type="NCBI Taxonomy" id="215250"/>
    <lineage>
        <taxon>Eukaryota</taxon>
        <taxon>Fungi</taxon>
        <taxon>Dikarya</taxon>
        <taxon>Basidiomycota</taxon>
        <taxon>Ustilaginomycotina</taxon>
        <taxon>Exobasidiomycetes</taxon>
        <taxon>Exobasidiales</taxon>
        <taxon>Cryptobasidiaceae</taxon>
        <taxon>Acaromyces</taxon>
    </lineage>
</organism>
<dbReference type="PROSITE" id="PS51355">
    <property type="entry name" value="GLUTATHIONE_PEROXID_3"/>
    <property type="match status" value="1"/>
</dbReference>
<keyword evidence="3" id="KW-0049">Antioxidant</keyword>
<accession>A0A316YI98</accession>
<dbReference type="InterPro" id="IPR000889">
    <property type="entry name" value="Glutathione_peroxidase"/>
</dbReference>
<keyword evidence="2 7" id="KW-0575">Peroxidase</keyword>
<sequence>MVEFYDLKAEKPKGDALTFDQLKGKVVLIVNTASKCGFTPQFEELEQLNKKYRDQGLVILGFPCNQFASQDPENDEGIGAFCQRNYGVSFEMMAKSDVNGDKANEVFKFLKAQKSGLLGTSGIKWNFTKFLVDKQGKVVERYSPTTKPASIAPKIESLLAA</sequence>
<dbReference type="PANTHER" id="PTHR11592:SF78">
    <property type="entry name" value="GLUTATHIONE PEROXIDASE"/>
    <property type="match status" value="1"/>
</dbReference>
<dbReference type="InterPro" id="IPR036249">
    <property type="entry name" value="Thioredoxin-like_sf"/>
</dbReference>
<evidence type="ECO:0000256" key="6">
    <source>
        <dbReference type="PIRSR" id="PIRSR000303-1"/>
    </source>
</evidence>
<dbReference type="PANTHER" id="PTHR11592">
    <property type="entry name" value="GLUTATHIONE PEROXIDASE"/>
    <property type="match status" value="1"/>
</dbReference>
<dbReference type="PRINTS" id="PR01011">
    <property type="entry name" value="GLUTPROXDASE"/>
</dbReference>
<feature type="active site" evidence="6">
    <location>
        <position position="36"/>
    </location>
</feature>
<evidence type="ECO:0000256" key="4">
    <source>
        <dbReference type="ARBA" id="ARBA00023002"/>
    </source>
</evidence>
<keyword evidence="4 7" id="KW-0560">Oxidoreductase</keyword>
<comment type="catalytic activity">
    <reaction evidence="5">
        <text>a hydroperoxide + [thioredoxin]-dithiol = an alcohol + [thioredoxin]-disulfide + H2O</text>
        <dbReference type="Rhea" id="RHEA:62620"/>
        <dbReference type="Rhea" id="RHEA-COMP:10698"/>
        <dbReference type="Rhea" id="RHEA-COMP:10700"/>
        <dbReference type="ChEBI" id="CHEBI:15377"/>
        <dbReference type="ChEBI" id="CHEBI:29950"/>
        <dbReference type="ChEBI" id="CHEBI:30879"/>
        <dbReference type="ChEBI" id="CHEBI:35924"/>
        <dbReference type="ChEBI" id="CHEBI:50058"/>
        <dbReference type="EC" id="1.11.1.24"/>
    </reaction>
</comment>
<dbReference type="GO" id="GO:0034599">
    <property type="term" value="P:cellular response to oxidative stress"/>
    <property type="evidence" value="ECO:0007669"/>
    <property type="project" value="TreeGrafter"/>
</dbReference>
<dbReference type="InParanoid" id="A0A316YI98"/>
<dbReference type="Pfam" id="PF00255">
    <property type="entry name" value="GSHPx"/>
    <property type="match status" value="1"/>
</dbReference>
<dbReference type="PROSITE" id="PS00763">
    <property type="entry name" value="GLUTATHIONE_PEROXID_2"/>
    <property type="match status" value="1"/>
</dbReference>
<dbReference type="SUPFAM" id="SSF52833">
    <property type="entry name" value="Thioredoxin-like"/>
    <property type="match status" value="1"/>
</dbReference>
<dbReference type="GO" id="GO:0140824">
    <property type="term" value="F:thioredoxin-dependent peroxiredoxin activity"/>
    <property type="evidence" value="ECO:0007669"/>
    <property type="project" value="UniProtKB-EC"/>
</dbReference>
<keyword evidence="9" id="KW-1185">Reference proteome</keyword>
<evidence type="ECO:0000256" key="7">
    <source>
        <dbReference type="RuleBase" id="RU000499"/>
    </source>
</evidence>
<dbReference type="FunFam" id="3.40.30.10:FF:000010">
    <property type="entry name" value="Glutathione peroxidase"/>
    <property type="match status" value="1"/>
</dbReference>
<reference evidence="8 9" key="1">
    <citation type="journal article" date="2018" name="Mol. Biol. Evol.">
        <title>Broad Genomic Sampling Reveals a Smut Pathogenic Ancestry of the Fungal Clade Ustilaginomycotina.</title>
        <authorList>
            <person name="Kijpornyongpan T."/>
            <person name="Mondo S.J."/>
            <person name="Barry K."/>
            <person name="Sandor L."/>
            <person name="Lee J."/>
            <person name="Lipzen A."/>
            <person name="Pangilinan J."/>
            <person name="LaButti K."/>
            <person name="Hainaut M."/>
            <person name="Henrissat B."/>
            <person name="Grigoriev I.V."/>
            <person name="Spatafora J.W."/>
            <person name="Aime M.C."/>
        </authorList>
    </citation>
    <scope>NUCLEOTIDE SEQUENCE [LARGE SCALE GENOMIC DNA]</scope>
    <source>
        <strain evidence="8 9">MCA 4198</strain>
    </source>
</reference>
<gene>
    <name evidence="8" type="ORF">FA10DRAFT_267541</name>
</gene>
<dbReference type="PIRSF" id="PIRSF000303">
    <property type="entry name" value="Glutathion_perox"/>
    <property type="match status" value="1"/>
</dbReference>
<dbReference type="Gene3D" id="3.40.30.10">
    <property type="entry name" value="Glutaredoxin"/>
    <property type="match status" value="1"/>
</dbReference>